<dbReference type="Proteomes" id="UP000626180">
    <property type="component" value="Unassembled WGS sequence"/>
</dbReference>
<evidence type="ECO:0000256" key="2">
    <source>
        <dbReference type="ARBA" id="ARBA00022490"/>
    </source>
</evidence>
<dbReference type="InterPro" id="IPR036388">
    <property type="entry name" value="WH-like_DNA-bd_sf"/>
</dbReference>
<dbReference type="Gene3D" id="1.10.10.10">
    <property type="entry name" value="Winged helix-like DNA-binding domain superfamily/Winged helix DNA-binding domain"/>
    <property type="match status" value="1"/>
</dbReference>
<dbReference type="PROSITE" id="PS50110">
    <property type="entry name" value="RESPONSE_REGULATORY"/>
    <property type="match status" value="1"/>
</dbReference>
<evidence type="ECO:0000313" key="13">
    <source>
        <dbReference type="EMBL" id="SPZ11793.1"/>
    </source>
</evidence>
<dbReference type="CDD" id="cd00383">
    <property type="entry name" value="trans_reg_C"/>
    <property type="match status" value="1"/>
</dbReference>
<dbReference type="GO" id="GO:0000156">
    <property type="term" value="F:phosphorelay response regulator activity"/>
    <property type="evidence" value="ECO:0007669"/>
    <property type="project" value="TreeGrafter"/>
</dbReference>
<gene>
    <name evidence="13" type="primary">ompR_3</name>
    <name evidence="12" type="ORF">IRZ65_17700</name>
    <name evidence="13" type="ORF">NCTC11842_04048</name>
</gene>
<dbReference type="PANTHER" id="PTHR48111">
    <property type="entry name" value="REGULATOR OF RPOS"/>
    <property type="match status" value="1"/>
</dbReference>
<protein>
    <submittedName>
        <fullName evidence="13">Putative two-component response regulator</fullName>
    </submittedName>
    <submittedName>
        <fullName evidence="12">Response regulator transcription factor</fullName>
    </submittedName>
</protein>
<keyword evidence="5" id="KW-0805">Transcription regulation</keyword>
<evidence type="ECO:0000256" key="9">
    <source>
        <dbReference type="PROSITE-ProRule" id="PRU01091"/>
    </source>
</evidence>
<dbReference type="Pfam" id="PF00072">
    <property type="entry name" value="Response_reg"/>
    <property type="match status" value="1"/>
</dbReference>
<dbReference type="SMART" id="SM00862">
    <property type="entry name" value="Trans_reg_C"/>
    <property type="match status" value="1"/>
</dbReference>
<dbReference type="AlphaFoldDB" id="A0A2X2CY42"/>
<keyword evidence="15" id="KW-1185">Reference proteome</keyword>
<keyword evidence="6 9" id="KW-0238">DNA-binding</keyword>
<dbReference type="GeneID" id="300265638"/>
<dbReference type="GO" id="GO:0000976">
    <property type="term" value="F:transcription cis-regulatory region binding"/>
    <property type="evidence" value="ECO:0007669"/>
    <property type="project" value="TreeGrafter"/>
</dbReference>
<sequence>MDRQPFPASPVADEPSRWTARVLLVDDDAPMRELIGDYLARFNLYVDGVASGAEMRQKLGGNSYDIIILDLMLPGEDGLSLCRWLRQDSSIPILMLTAQSEPMDRIIGLELGADDYMAKPFEPRELVARLQSVLRRTQDTRGVRRNVARTHIRFDGWKLDGVRHQLHSPDGMVVPLSNAEVRMLWVFIDHPRQVLSRDKLLDATRGRAIEAFDRSIDLQVSRLRQKLGDDPRSPTLIKTVRGEGYLFDAQKIGN</sequence>
<feature type="DNA-binding region" description="OmpR/PhoB-type" evidence="9">
    <location>
        <begin position="149"/>
        <end position="249"/>
    </location>
</feature>
<dbReference type="SUPFAM" id="SSF52172">
    <property type="entry name" value="CheY-like"/>
    <property type="match status" value="1"/>
</dbReference>
<keyword evidence="2" id="KW-0963">Cytoplasm</keyword>
<dbReference type="Gene3D" id="3.40.50.2300">
    <property type="match status" value="1"/>
</dbReference>
<dbReference type="InterPro" id="IPR016032">
    <property type="entry name" value="Sig_transdc_resp-reg_C-effctor"/>
</dbReference>
<evidence type="ECO:0000313" key="15">
    <source>
        <dbReference type="Proteomes" id="UP000626180"/>
    </source>
</evidence>
<evidence type="ECO:0000259" key="10">
    <source>
        <dbReference type="PROSITE" id="PS50110"/>
    </source>
</evidence>
<comment type="subcellular location">
    <subcellularLocation>
        <location evidence="1">Cytoplasm</location>
    </subcellularLocation>
</comment>
<evidence type="ECO:0000259" key="11">
    <source>
        <dbReference type="PROSITE" id="PS51755"/>
    </source>
</evidence>
<evidence type="ECO:0000256" key="5">
    <source>
        <dbReference type="ARBA" id="ARBA00023015"/>
    </source>
</evidence>
<dbReference type="PROSITE" id="PS51755">
    <property type="entry name" value="OMPR_PHOB"/>
    <property type="match status" value="1"/>
</dbReference>
<dbReference type="InterPro" id="IPR001789">
    <property type="entry name" value="Sig_transdc_resp-reg_receiver"/>
</dbReference>
<dbReference type="FunFam" id="3.40.50.2300:FF:000001">
    <property type="entry name" value="DNA-binding response regulator PhoB"/>
    <property type="match status" value="1"/>
</dbReference>
<keyword evidence="4" id="KW-0902">Two-component regulatory system</keyword>
<evidence type="ECO:0000313" key="14">
    <source>
        <dbReference type="Proteomes" id="UP000250443"/>
    </source>
</evidence>
<organism evidence="13 14">
    <name type="scientific">Pseudomonas luteola</name>
    <dbReference type="NCBI Taxonomy" id="47886"/>
    <lineage>
        <taxon>Bacteria</taxon>
        <taxon>Pseudomonadati</taxon>
        <taxon>Pseudomonadota</taxon>
        <taxon>Gammaproteobacteria</taxon>
        <taxon>Pseudomonadales</taxon>
        <taxon>Pseudomonadaceae</taxon>
        <taxon>Pseudomonas</taxon>
    </lineage>
</organism>
<reference evidence="13 14" key="1">
    <citation type="submission" date="2018-06" db="EMBL/GenBank/DDBJ databases">
        <authorList>
            <consortium name="Pathogen Informatics"/>
            <person name="Doyle S."/>
        </authorList>
    </citation>
    <scope>NUCLEOTIDE SEQUENCE [LARGE SCALE GENOMIC DNA]</scope>
    <source>
        <strain evidence="13 14">NCTC11842</strain>
    </source>
</reference>
<evidence type="ECO:0000256" key="6">
    <source>
        <dbReference type="ARBA" id="ARBA00023125"/>
    </source>
</evidence>
<dbReference type="InterPro" id="IPR039420">
    <property type="entry name" value="WalR-like"/>
</dbReference>
<dbReference type="InterPro" id="IPR011006">
    <property type="entry name" value="CheY-like_superfamily"/>
</dbReference>
<dbReference type="EMBL" id="JADMCD010000010">
    <property type="protein sequence ID" value="MBF8642514.1"/>
    <property type="molecule type" value="Genomic_DNA"/>
</dbReference>
<evidence type="ECO:0000256" key="8">
    <source>
        <dbReference type="PROSITE-ProRule" id="PRU00169"/>
    </source>
</evidence>
<accession>A0A2X2CY42</accession>
<dbReference type="EMBL" id="UAUF01000014">
    <property type="protein sequence ID" value="SPZ11793.1"/>
    <property type="molecule type" value="Genomic_DNA"/>
</dbReference>
<dbReference type="GO" id="GO:0005829">
    <property type="term" value="C:cytosol"/>
    <property type="evidence" value="ECO:0007669"/>
    <property type="project" value="TreeGrafter"/>
</dbReference>
<dbReference type="GO" id="GO:0006355">
    <property type="term" value="P:regulation of DNA-templated transcription"/>
    <property type="evidence" value="ECO:0007669"/>
    <property type="project" value="InterPro"/>
</dbReference>
<evidence type="ECO:0000256" key="1">
    <source>
        <dbReference type="ARBA" id="ARBA00004496"/>
    </source>
</evidence>
<feature type="modified residue" description="4-aspartylphosphate" evidence="8">
    <location>
        <position position="70"/>
    </location>
</feature>
<name>A0A2X2CY42_PSELU</name>
<keyword evidence="3 8" id="KW-0597">Phosphoprotein</keyword>
<dbReference type="PANTHER" id="PTHR48111:SF4">
    <property type="entry name" value="DNA-BINDING DUAL TRANSCRIPTIONAL REGULATOR OMPR"/>
    <property type="match status" value="1"/>
</dbReference>
<evidence type="ECO:0000256" key="3">
    <source>
        <dbReference type="ARBA" id="ARBA00022553"/>
    </source>
</evidence>
<feature type="domain" description="OmpR/PhoB-type" evidence="11">
    <location>
        <begin position="149"/>
        <end position="249"/>
    </location>
</feature>
<evidence type="ECO:0000256" key="7">
    <source>
        <dbReference type="ARBA" id="ARBA00023163"/>
    </source>
</evidence>
<feature type="domain" description="Response regulatory" evidence="10">
    <location>
        <begin position="21"/>
        <end position="134"/>
    </location>
</feature>
<reference evidence="12 15" key="2">
    <citation type="submission" date="2020-10" db="EMBL/GenBank/DDBJ databases">
        <title>Genome sequences of Pseudomonas isolates.</title>
        <authorList>
            <person name="Wessels L."/>
            <person name="Reich F."/>
            <person name="Hammerl J."/>
        </authorList>
    </citation>
    <scope>NUCLEOTIDE SEQUENCE [LARGE SCALE GENOMIC DNA]</scope>
    <source>
        <strain evidence="12 15">20-MO00624-0</strain>
    </source>
</reference>
<dbReference type="Gene3D" id="6.10.250.690">
    <property type="match status" value="1"/>
</dbReference>
<evidence type="ECO:0000313" key="12">
    <source>
        <dbReference type="EMBL" id="MBF8642514.1"/>
    </source>
</evidence>
<keyword evidence="7" id="KW-0804">Transcription</keyword>
<dbReference type="InterPro" id="IPR001867">
    <property type="entry name" value="OmpR/PhoB-type_DNA-bd"/>
</dbReference>
<evidence type="ECO:0000256" key="4">
    <source>
        <dbReference type="ARBA" id="ARBA00023012"/>
    </source>
</evidence>
<dbReference type="FunFam" id="1.10.10.10:FF:000099">
    <property type="entry name" value="Two-component system response regulator TorR"/>
    <property type="match status" value="1"/>
</dbReference>
<proteinExistence type="predicted"/>
<dbReference type="Pfam" id="PF00486">
    <property type="entry name" value="Trans_reg_C"/>
    <property type="match status" value="1"/>
</dbReference>
<dbReference type="RefSeq" id="WP_073450417.1">
    <property type="nucleotide sequence ID" value="NZ_DALZQD010000007.1"/>
</dbReference>
<dbReference type="Proteomes" id="UP000250443">
    <property type="component" value="Unassembled WGS sequence"/>
</dbReference>
<dbReference type="GO" id="GO:0032993">
    <property type="term" value="C:protein-DNA complex"/>
    <property type="evidence" value="ECO:0007669"/>
    <property type="project" value="TreeGrafter"/>
</dbReference>
<dbReference type="SMART" id="SM00448">
    <property type="entry name" value="REC"/>
    <property type="match status" value="1"/>
</dbReference>
<dbReference type="SUPFAM" id="SSF46894">
    <property type="entry name" value="C-terminal effector domain of the bipartite response regulators"/>
    <property type="match status" value="1"/>
</dbReference>